<dbReference type="Proteomes" id="UP000183174">
    <property type="component" value="Unassembled WGS sequence"/>
</dbReference>
<accession>A0A1C3V3W3</accession>
<name>A0A1C3V3W3_9BRAD</name>
<organism evidence="3 4">
    <name type="scientific">Bradyrhizobium yuanmingense</name>
    <dbReference type="NCBI Taxonomy" id="108015"/>
    <lineage>
        <taxon>Bacteria</taxon>
        <taxon>Pseudomonadati</taxon>
        <taxon>Pseudomonadota</taxon>
        <taxon>Alphaproteobacteria</taxon>
        <taxon>Hyphomicrobiales</taxon>
        <taxon>Nitrobacteraceae</taxon>
        <taxon>Bradyrhizobium</taxon>
    </lineage>
</organism>
<dbReference type="GO" id="GO:0004175">
    <property type="term" value="F:endopeptidase activity"/>
    <property type="evidence" value="ECO:0007669"/>
    <property type="project" value="UniProtKB-ARBA"/>
</dbReference>
<feature type="transmembrane region" description="Helical" evidence="1">
    <location>
        <begin position="87"/>
        <end position="105"/>
    </location>
</feature>
<sequence length="221" mass="24882">MEEHSFVVPKERESNRSDTRPLIWWFVLALIALVASQVMRLHQHQAASWLLWDYVGRITALTILAAVPSARIAAFRTGGRQISLFEIVLWIVGICLLDRFVQLPQSFLNAAFPTTVLGAYPHPTGWLKAFDLFFGLALVAISEEVIFRRYIRLAFRPYLGDGIFAVLTTSVLFGAIHWWAGLGNVLSTATVGLFLMLMLRRSGVLWPVALAHYLLDLINFA</sequence>
<keyword evidence="1" id="KW-1133">Transmembrane helix</keyword>
<dbReference type="RefSeq" id="WP_036021153.1">
    <property type="nucleotide sequence ID" value="NZ_FMAE01000003.1"/>
</dbReference>
<keyword evidence="3" id="KW-0378">Hydrolase</keyword>
<keyword evidence="3" id="KW-0645">Protease</keyword>
<proteinExistence type="predicted"/>
<feature type="transmembrane region" description="Helical" evidence="1">
    <location>
        <begin position="54"/>
        <end position="75"/>
    </location>
</feature>
<evidence type="ECO:0000259" key="2">
    <source>
        <dbReference type="Pfam" id="PF02517"/>
    </source>
</evidence>
<evidence type="ECO:0000313" key="3">
    <source>
        <dbReference type="EMBL" id="SCB22476.1"/>
    </source>
</evidence>
<dbReference type="AlphaFoldDB" id="A0A1C3V3W3"/>
<feature type="domain" description="CAAX prenyl protease 2/Lysostaphin resistance protein A-like" evidence="2">
    <location>
        <begin position="128"/>
        <end position="217"/>
    </location>
</feature>
<dbReference type="GO" id="GO:0080120">
    <property type="term" value="P:CAAX-box protein maturation"/>
    <property type="evidence" value="ECO:0007669"/>
    <property type="project" value="UniProtKB-ARBA"/>
</dbReference>
<dbReference type="GO" id="GO:0006508">
    <property type="term" value="P:proteolysis"/>
    <property type="evidence" value="ECO:0007669"/>
    <property type="project" value="UniProtKB-KW"/>
</dbReference>
<feature type="transmembrane region" description="Helical" evidence="1">
    <location>
        <begin position="158"/>
        <end position="180"/>
    </location>
</feature>
<dbReference type="EMBL" id="FMAE01000003">
    <property type="protein sequence ID" value="SCB22476.1"/>
    <property type="molecule type" value="Genomic_DNA"/>
</dbReference>
<dbReference type="Pfam" id="PF02517">
    <property type="entry name" value="Rce1-like"/>
    <property type="match status" value="1"/>
</dbReference>
<feature type="transmembrane region" description="Helical" evidence="1">
    <location>
        <begin position="125"/>
        <end position="146"/>
    </location>
</feature>
<reference evidence="3 4" key="1">
    <citation type="submission" date="2016-08" db="EMBL/GenBank/DDBJ databases">
        <authorList>
            <person name="Seilhamer J.J."/>
        </authorList>
    </citation>
    <scope>NUCLEOTIDE SEQUENCE [LARGE SCALE GENOMIC DNA]</scope>
    <source>
        <strain evidence="3 4">CCBAU 10071</strain>
    </source>
</reference>
<dbReference type="InterPro" id="IPR003675">
    <property type="entry name" value="Rce1/LyrA-like_dom"/>
</dbReference>
<evidence type="ECO:0000256" key="1">
    <source>
        <dbReference type="SAM" id="Phobius"/>
    </source>
</evidence>
<keyword evidence="1" id="KW-0472">Membrane</keyword>
<feature type="transmembrane region" description="Helical" evidence="1">
    <location>
        <begin position="22"/>
        <end position="42"/>
    </location>
</feature>
<evidence type="ECO:0000313" key="4">
    <source>
        <dbReference type="Proteomes" id="UP000183174"/>
    </source>
</evidence>
<keyword evidence="1" id="KW-0812">Transmembrane</keyword>
<gene>
    <name evidence="3" type="ORF">GA0061099_1003142</name>
</gene>
<protein>
    <submittedName>
        <fullName evidence="3">CAAX protease self-immunity</fullName>
    </submittedName>
</protein>